<proteinExistence type="predicted"/>
<name>A0A420B7G9_SPHD1</name>
<dbReference type="AlphaFoldDB" id="A0A420B7G9"/>
<sequence length="287" mass="33062">MSLTKKEFRSSKRNILSPCIESLLNGSLLKRIKNIFPPPFSDVKLKSEITNVVYLNWMIPIEKIRDMIPEGLEVNAIQGKVLFSILTYRHGHFGPAKPDGLRSFYSSPLQSNWRFYIAADTKLFKEPTVLFVSNSMSSSLYCLGSRLFSNMMYTHHPLSFSHQCIDDHIHTKIDPGTSNAPDLEVICHSVEEWKIPNDFQHISTQPSELLEKIIVQNRALTSQDLNSSHIADISLAFDIKEIKPLKIDFFKSHTLYEIVKEEECFAFQIPSLTFFMNNEKRIKQCFI</sequence>
<dbReference type="Pfam" id="PF09844">
    <property type="entry name" value="DUF2071"/>
    <property type="match status" value="1"/>
</dbReference>
<keyword evidence="2" id="KW-1185">Reference proteome</keyword>
<gene>
    <name evidence="1" type="ORF">DFQ12_2883</name>
</gene>
<dbReference type="InterPro" id="IPR018644">
    <property type="entry name" value="DUF2071"/>
</dbReference>
<reference evidence="1 2" key="1">
    <citation type="submission" date="2018-09" db="EMBL/GenBank/DDBJ databases">
        <title>Genomic Encyclopedia of Type Strains, Phase III (KMG-III): the genomes of soil and plant-associated and newly described type strains.</title>
        <authorList>
            <person name="Whitman W."/>
        </authorList>
    </citation>
    <scope>NUCLEOTIDE SEQUENCE [LARGE SCALE GENOMIC DNA]</scope>
    <source>
        <strain evidence="1 2">CECT 7938</strain>
    </source>
</reference>
<dbReference type="OrthoDB" id="700978at2"/>
<evidence type="ECO:0000313" key="1">
    <source>
        <dbReference type="EMBL" id="RKE52641.1"/>
    </source>
</evidence>
<accession>A0A420B7G9</accession>
<evidence type="ECO:0000313" key="2">
    <source>
        <dbReference type="Proteomes" id="UP000286246"/>
    </source>
</evidence>
<dbReference type="Proteomes" id="UP000286246">
    <property type="component" value="Unassembled WGS sequence"/>
</dbReference>
<protein>
    <submittedName>
        <fullName evidence="1">Uncharacterized protein DUF2071</fullName>
    </submittedName>
</protein>
<comment type="caution">
    <text evidence="1">The sequence shown here is derived from an EMBL/GenBank/DDBJ whole genome shotgun (WGS) entry which is preliminary data.</text>
</comment>
<dbReference type="EMBL" id="RAPY01000002">
    <property type="protein sequence ID" value="RKE52641.1"/>
    <property type="molecule type" value="Genomic_DNA"/>
</dbReference>
<dbReference type="RefSeq" id="WP_120259663.1">
    <property type="nucleotide sequence ID" value="NZ_RAPY01000002.1"/>
</dbReference>
<organism evidence="1 2">
    <name type="scientific">Sphingobacterium detergens</name>
    <dbReference type="NCBI Taxonomy" id="1145106"/>
    <lineage>
        <taxon>Bacteria</taxon>
        <taxon>Pseudomonadati</taxon>
        <taxon>Bacteroidota</taxon>
        <taxon>Sphingobacteriia</taxon>
        <taxon>Sphingobacteriales</taxon>
        <taxon>Sphingobacteriaceae</taxon>
        <taxon>Sphingobacterium</taxon>
    </lineage>
</organism>